<dbReference type="Gene3D" id="3.30.870.10">
    <property type="entry name" value="Endonuclease Chain A"/>
    <property type="match status" value="1"/>
</dbReference>
<dbReference type="InterPro" id="IPR051797">
    <property type="entry name" value="TrmB-like"/>
</dbReference>
<sequence length="279" mass="31823">MDEPDPEWLLEQLDLGEYEVRALTELLTIGRTTAPTLSEATGIPKARIYDVLSELSDRGFLKVIPGRPKEYQPKPPAEILDRAIENRRQTFESERQSIQSMREEFLETFRSRFEAASQDITPTEELFWVVDVGEVSERETRQLYATADERIRVFTKSFEYLPAVEEALSTAANRGVDVRVLFVHEEYLEPDNQAVQAARMDTLDAIEGVDYRISESKLPVRGTLADPSMEYESGKALFLVEEEDIPLALRQAAVTENASFVAGMNRLFELTWEYESLEG</sequence>
<dbReference type="PANTHER" id="PTHR34293:SF1">
    <property type="entry name" value="HTH-TYPE TRANSCRIPTIONAL REGULATOR TRMBL2"/>
    <property type="match status" value="1"/>
</dbReference>
<dbReference type="PANTHER" id="PTHR34293">
    <property type="entry name" value="HTH-TYPE TRANSCRIPTIONAL REGULATOR TRMBL2"/>
    <property type="match status" value="1"/>
</dbReference>
<dbReference type="Pfam" id="PF01978">
    <property type="entry name" value="TrmB"/>
    <property type="match status" value="1"/>
</dbReference>
<proteinExistence type="predicted"/>
<dbReference type="KEGG" id="halh:HTSR_0885"/>
<dbReference type="InterPro" id="IPR036390">
    <property type="entry name" value="WH_DNA-bd_sf"/>
</dbReference>
<dbReference type="InterPro" id="IPR036388">
    <property type="entry name" value="WH-like_DNA-bd_sf"/>
</dbReference>
<accession>A0A1D8S3Y8</accession>
<organism evidence="2 3">
    <name type="scientific">Halodesulfurarchaeum formicicum</name>
    <dbReference type="NCBI Taxonomy" id="1873524"/>
    <lineage>
        <taxon>Archaea</taxon>
        <taxon>Methanobacteriati</taxon>
        <taxon>Methanobacteriota</taxon>
        <taxon>Stenosarchaea group</taxon>
        <taxon>Halobacteria</taxon>
        <taxon>Halobacteriales</taxon>
        <taxon>Halobacteriaceae</taxon>
        <taxon>Halodesulfurarchaeum</taxon>
    </lineage>
</organism>
<gene>
    <name evidence="2" type="ORF">HTSR_0885</name>
</gene>
<dbReference type="SUPFAM" id="SSF46785">
    <property type="entry name" value="Winged helix' DNA-binding domain"/>
    <property type="match status" value="1"/>
</dbReference>
<feature type="domain" description="Transcription regulator TrmB N-terminal" evidence="1">
    <location>
        <begin position="10"/>
        <end position="76"/>
    </location>
</feature>
<dbReference type="RefSeq" id="WP_070364791.1">
    <property type="nucleotide sequence ID" value="NZ_CP016070.1"/>
</dbReference>
<reference evidence="2 3" key="1">
    <citation type="submission" date="2016-06" db="EMBL/GenBank/DDBJ databases">
        <title>Discovery of anaerobic lithoheterotrophic haloarchaeon capable of sulfur respiration by hydrogen and formate.</title>
        <authorList>
            <person name="Sorokin D.Y."/>
            <person name="Kublanov I.V."/>
            <person name="Roman P."/>
            <person name="Sinninghe Damste J.S."/>
            <person name="Golyshin P.N."/>
            <person name="Rojo D."/>
            <person name="Ciordia S."/>
            <person name="Mena Md.C."/>
            <person name="Ferrer M."/>
            <person name="Smedile F."/>
            <person name="Messina E."/>
            <person name="La Cono V."/>
            <person name="Yakimov M.M."/>
        </authorList>
    </citation>
    <scope>NUCLEOTIDE SEQUENCE [LARGE SCALE GENOMIC DNA]</scope>
    <source>
        <strain evidence="2 3">HTSR1</strain>
    </source>
</reference>
<evidence type="ECO:0000313" key="3">
    <source>
        <dbReference type="Proteomes" id="UP000185608"/>
    </source>
</evidence>
<name>A0A1D8S3Y8_9EURY</name>
<dbReference type="EMBL" id="CP016070">
    <property type="protein sequence ID" value="AOW80070.1"/>
    <property type="molecule type" value="Genomic_DNA"/>
</dbReference>
<dbReference type="GeneID" id="29828887"/>
<dbReference type="PATRIC" id="fig|1855411.3.peg.884"/>
<protein>
    <submittedName>
        <fullName evidence="2">Sugar-specific transcriptional regulator</fullName>
    </submittedName>
</protein>
<dbReference type="STRING" id="1873524.HSR6_0900"/>
<evidence type="ECO:0000259" key="1">
    <source>
        <dbReference type="Pfam" id="PF01978"/>
    </source>
</evidence>
<dbReference type="AlphaFoldDB" id="A0A1D8S3Y8"/>
<dbReference type="Proteomes" id="UP000185608">
    <property type="component" value="Chromosome"/>
</dbReference>
<evidence type="ECO:0000313" key="2">
    <source>
        <dbReference type="EMBL" id="AOW80070.1"/>
    </source>
</evidence>
<dbReference type="Gene3D" id="1.10.10.10">
    <property type="entry name" value="Winged helix-like DNA-binding domain superfamily/Winged helix DNA-binding domain"/>
    <property type="match status" value="1"/>
</dbReference>
<dbReference type="InterPro" id="IPR002831">
    <property type="entry name" value="Tscrpt_reg_TrmB_N"/>
</dbReference>